<sequence length="471" mass="55422">MVMFCAKGDALLALLCLTFVFMTAAQYENYKFKNFPKEELMPLNTAYGLALDHYAAEKWTESIKYLELSLRLHRLLKDSVRYCVLLCNSSKHEEPSFTGSRDLRVYWLVMMRASCQKKCRAHFPALQLPPPGREILEDFRRRSPYRYLHFAHSRLNDLQRAIPCAYTFLQKNPEDQEMHLLMEEYKSQYNLSGYLTDHEEQPYEPSFLRGVNLINSGDYSGSVEYMEETLRLYLHEYDICQADCEGIVQLSPDSDFYAVVADVYTDVLQCKLKCEEHLMPNVGGYFVVKFVATIYHYLQYAYYKLNEGRSAVPCAYSYFLFEPEDQVMKQNLVYYKAYSEQWGLQSDHFTPRMEALKHYNQTLAQKQMLTLAEKYSQLDDEDFLGPEEAALLASESPDVEFEGMGDYEESIYADWSQPKGKGDTGESEESREADWTQCKVDRTAQRYDSTTRRSEKRRGRKWRKKMRRRRR</sequence>
<dbReference type="Gene3D" id="1.25.40.10">
    <property type="entry name" value="Tetratricopeptide repeat domain"/>
    <property type="match status" value="2"/>
</dbReference>
<feature type="region of interest" description="Disordered" evidence="4">
    <location>
        <begin position="411"/>
        <end position="471"/>
    </location>
</feature>
<proteinExistence type="inferred from homology"/>
<dbReference type="InterPro" id="IPR056585">
    <property type="entry name" value="Leprecan_dom"/>
</dbReference>
<evidence type="ECO:0000256" key="1">
    <source>
        <dbReference type="ARBA" id="ARBA00006487"/>
    </source>
</evidence>
<evidence type="ECO:0000256" key="3">
    <source>
        <dbReference type="ARBA" id="ARBA00023180"/>
    </source>
</evidence>
<comment type="similarity">
    <text evidence="1">Belongs to the leprecan family.</text>
</comment>
<dbReference type="InterPro" id="IPR052284">
    <property type="entry name" value="Collagen_mod_leprecan"/>
</dbReference>
<gene>
    <name evidence="7" type="primary">SC65</name>
    <name evidence="7" type="ORF">DLA_Ib03080</name>
</gene>
<dbReference type="PANTHER" id="PTHR13986">
    <property type="entry name" value="PROTEIN LYSINE HYDROXYLATION COMPLEX COMPONENT"/>
    <property type="match status" value="1"/>
</dbReference>
<feature type="domain" description="Leprecan-like alpha-helical" evidence="6">
    <location>
        <begin position="42"/>
        <end position="337"/>
    </location>
</feature>
<reference evidence="7" key="1">
    <citation type="journal article" date="2011" name="Comp. Biochem. Physiol. Part D Genomics Proteomics">
        <title>Analysis of single nucleotide polymorphisms in three chromosomes of European sea bass Dicentrarchus labrax.</title>
        <authorList>
            <person name="Kuhl H."/>
            <person name="Tine M."/>
            <person name="Hecht J."/>
            <person name="Knaust F."/>
            <person name="Reinhardt R."/>
        </authorList>
    </citation>
    <scope>NUCLEOTIDE SEQUENCE</scope>
</reference>
<feature type="signal peptide" evidence="5">
    <location>
        <begin position="1"/>
        <end position="25"/>
    </location>
</feature>
<dbReference type="Pfam" id="PF23557">
    <property type="entry name" value="TPR_leprecan"/>
    <property type="match status" value="1"/>
</dbReference>
<organism evidence="7">
    <name type="scientific">Dicentrarchus labrax</name>
    <name type="common">European seabass</name>
    <name type="synonym">Morone labrax</name>
    <dbReference type="NCBI Taxonomy" id="13489"/>
    <lineage>
        <taxon>Eukaryota</taxon>
        <taxon>Metazoa</taxon>
        <taxon>Chordata</taxon>
        <taxon>Craniata</taxon>
        <taxon>Vertebrata</taxon>
        <taxon>Euteleostomi</taxon>
        <taxon>Actinopterygii</taxon>
        <taxon>Neopterygii</taxon>
        <taxon>Teleostei</taxon>
        <taxon>Neoteleostei</taxon>
        <taxon>Acanthomorphata</taxon>
        <taxon>Eupercaria</taxon>
        <taxon>Moronidae</taxon>
        <taxon>Dicentrarchus</taxon>
    </lineage>
</organism>
<keyword evidence="3" id="KW-0325">Glycoprotein</keyword>
<reference evidence="7" key="2">
    <citation type="journal article" date="2011" name="Genomics">
        <title>Directed sequencing and annotation of three Dicentrarchus labrax L. chromosomes by applying Sanger- and pyrosequencing technologies on pooled DNA of comparatively mapped BAC clones.</title>
        <authorList>
            <person name="Kuhl H."/>
            <person name="Tine M."/>
            <person name="Beck A."/>
            <person name="Timmermann B."/>
            <person name="Kodira C."/>
            <person name="Reinhardt R."/>
        </authorList>
    </citation>
    <scope>NUCLEOTIDE SEQUENCE</scope>
</reference>
<feature type="compositionally biased region" description="Basic residues" evidence="4">
    <location>
        <begin position="454"/>
        <end position="471"/>
    </location>
</feature>
<dbReference type="PANTHER" id="PTHR13986:SF4">
    <property type="entry name" value="ENDOPLASMIC RETICULUM PROTEIN SC65"/>
    <property type="match status" value="1"/>
</dbReference>
<evidence type="ECO:0000259" key="6">
    <source>
        <dbReference type="Pfam" id="PF23557"/>
    </source>
</evidence>
<name>E6ZHD2_DICLA</name>
<evidence type="ECO:0000313" key="7">
    <source>
        <dbReference type="EMBL" id="CBN81466.1"/>
    </source>
</evidence>
<feature type="chain" id="PRO_5003216665" evidence="5">
    <location>
        <begin position="26"/>
        <end position="471"/>
    </location>
</feature>
<dbReference type="AlphaFoldDB" id="E6ZHD2"/>
<protein>
    <submittedName>
        <fullName evidence="7">Synaptonemal complex protein SC65</fullName>
    </submittedName>
</protein>
<dbReference type="GO" id="GO:0030199">
    <property type="term" value="P:collagen fibril organization"/>
    <property type="evidence" value="ECO:0007669"/>
    <property type="project" value="TreeGrafter"/>
</dbReference>
<dbReference type="GO" id="GO:0005518">
    <property type="term" value="F:collagen binding"/>
    <property type="evidence" value="ECO:0007669"/>
    <property type="project" value="TreeGrafter"/>
</dbReference>
<reference evidence="7" key="3">
    <citation type="journal article" date="2011" name="Mar. Genomics">
        <title>Comparative analysis of intronless genes in teleost fish genomes: Insights into their evolution and molecular function.</title>
        <authorList>
            <person name="Tine M."/>
            <person name="Kuhl H."/>
            <person name="Beck A."/>
            <person name="Bargelloni L."/>
            <person name="Reinhardt R."/>
        </authorList>
    </citation>
    <scope>NUCLEOTIDE SEQUENCE</scope>
</reference>
<keyword evidence="2 5" id="KW-0732">Signal</keyword>
<dbReference type="EMBL" id="FQ310507">
    <property type="protein sequence ID" value="CBN81466.1"/>
    <property type="molecule type" value="Genomic_DNA"/>
</dbReference>
<feature type="compositionally biased region" description="Basic and acidic residues" evidence="4">
    <location>
        <begin position="420"/>
        <end position="453"/>
    </location>
</feature>
<evidence type="ECO:0000256" key="5">
    <source>
        <dbReference type="SAM" id="SignalP"/>
    </source>
</evidence>
<dbReference type="InterPro" id="IPR011990">
    <property type="entry name" value="TPR-like_helical_dom_sf"/>
</dbReference>
<evidence type="ECO:0000256" key="2">
    <source>
        <dbReference type="ARBA" id="ARBA00022729"/>
    </source>
</evidence>
<dbReference type="GO" id="GO:0005783">
    <property type="term" value="C:endoplasmic reticulum"/>
    <property type="evidence" value="ECO:0007669"/>
    <property type="project" value="TreeGrafter"/>
</dbReference>
<accession>E6ZHD2</accession>
<evidence type="ECO:0000256" key="4">
    <source>
        <dbReference type="SAM" id="MobiDB-lite"/>
    </source>
</evidence>